<keyword evidence="7" id="KW-1185">Reference proteome</keyword>
<feature type="region of interest" description="Disordered" evidence="2">
    <location>
        <begin position="251"/>
        <end position="316"/>
    </location>
</feature>
<dbReference type="OrthoDB" id="6281275at2759"/>
<dbReference type="SUPFAM" id="SSF48350">
    <property type="entry name" value="GTPase activation domain, GAP"/>
    <property type="match status" value="1"/>
</dbReference>
<dbReference type="Pfam" id="PF00620">
    <property type="entry name" value="RhoGAP"/>
    <property type="match status" value="1"/>
</dbReference>
<keyword evidence="3" id="KW-0812">Transmembrane</keyword>
<dbReference type="Gene3D" id="2.30.29.30">
    <property type="entry name" value="Pleckstrin-homology domain (PH domain)/Phosphotyrosine-binding domain (PTB)"/>
    <property type="match status" value="1"/>
</dbReference>
<evidence type="ECO:0000256" key="3">
    <source>
        <dbReference type="SAM" id="Phobius"/>
    </source>
</evidence>
<evidence type="ECO:0000259" key="4">
    <source>
        <dbReference type="PROSITE" id="PS50003"/>
    </source>
</evidence>
<feature type="transmembrane region" description="Helical" evidence="3">
    <location>
        <begin position="1268"/>
        <end position="1289"/>
    </location>
</feature>
<evidence type="ECO:0000256" key="1">
    <source>
        <dbReference type="ARBA" id="ARBA00022468"/>
    </source>
</evidence>
<dbReference type="PROSITE" id="PS50238">
    <property type="entry name" value="RHOGAP"/>
    <property type="match status" value="1"/>
</dbReference>
<keyword evidence="3" id="KW-1133">Transmembrane helix</keyword>
<dbReference type="SUPFAM" id="SSF50729">
    <property type="entry name" value="PH domain-like"/>
    <property type="match status" value="1"/>
</dbReference>
<dbReference type="InterPro" id="IPR008936">
    <property type="entry name" value="Rho_GTPase_activation_prot"/>
</dbReference>
<evidence type="ECO:0000313" key="7">
    <source>
        <dbReference type="Proteomes" id="UP000597762"/>
    </source>
</evidence>
<accession>A0A812DYG7</accession>
<organism evidence="6 7">
    <name type="scientific">Acanthosepion pharaonis</name>
    <name type="common">Pharaoh cuttlefish</name>
    <name type="synonym">Sepia pharaonis</name>
    <dbReference type="NCBI Taxonomy" id="158019"/>
    <lineage>
        <taxon>Eukaryota</taxon>
        <taxon>Metazoa</taxon>
        <taxon>Spiralia</taxon>
        <taxon>Lophotrochozoa</taxon>
        <taxon>Mollusca</taxon>
        <taxon>Cephalopoda</taxon>
        <taxon>Coleoidea</taxon>
        <taxon>Decapodiformes</taxon>
        <taxon>Sepiida</taxon>
        <taxon>Sepiina</taxon>
        <taxon>Sepiidae</taxon>
        <taxon>Acanthosepion</taxon>
    </lineage>
</organism>
<dbReference type="GO" id="GO:0005096">
    <property type="term" value="F:GTPase activator activity"/>
    <property type="evidence" value="ECO:0007669"/>
    <property type="project" value="UniProtKB-KW"/>
</dbReference>
<dbReference type="PROSITE" id="PS50003">
    <property type="entry name" value="PH_DOMAIN"/>
    <property type="match status" value="1"/>
</dbReference>
<feature type="region of interest" description="Disordered" evidence="2">
    <location>
        <begin position="594"/>
        <end position="647"/>
    </location>
</feature>
<dbReference type="PANTHER" id="PTHR23175:SF23">
    <property type="entry name" value="PDZ DOMAIN-CONTAINING PROTEIN"/>
    <property type="match status" value="1"/>
</dbReference>
<feature type="domain" description="PH" evidence="4">
    <location>
        <begin position="141"/>
        <end position="252"/>
    </location>
</feature>
<evidence type="ECO:0000256" key="2">
    <source>
        <dbReference type="SAM" id="MobiDB-lite"/>
    </source>
</evidence>
<feature type="compositionally biased region" description="Low complexity" evidence="2">
    <location>
        <begin position="957"/>
        <end position="973"/>
    </location>
</feature>
<dbReference type="FunFam" id="2.30.29.30:FF:000024">
    <property type="entry name" value="Spectrin beta chain"/>
    <property type="match status" value="1"/>
</dbReference>
<feature type="region of interest" description="Disordered" evidence="2">
    <location>
        <begin position="542"/>
        <end position="574"/>
    </location>
</feature>
<sequence>MSSCTESKDDFFSRANYGGSDVILRKKSDAMSPEHDAVKLQRRTSYLMATARERTELSLPVQHPLDRLTTATHALDSMHTLPHGGHPQTIHAKKPKPATLMEEKSTPSIAEEQQQQQQQPHQQQLQTKTELPPQPPSPQFETLKEGNLSCKSAIIDGKRSSDRSWKTYMVLLKGHELYLQDKRKEGNTNSQFLTEMEQPVSIKGSLVEVATDYTKKKYVFRLTTQNGSEFLFQADDSDTMMSWIQAIKTNSEQEDEIRIGDTEATSAPNAKISPQMPSKSSKKLSGLSFRPKITHSPNLRRRKTEEGSKSKSWKGKLDRFKKKGNNTAPVLEKPSGCFGIPLHNCIQSPYKEGVPFMVDLCTRIVEARGLEVVGVYRVPGNKLAISMMQEELNKGIDYINLDNEKWLDVNVISSLLKGFFRKLPDPLVTNKLYPSFIKANQIEPAQKRMLTLKRLLHQLPDNHFETFRHLALHLRKVADHSSINKMGARNLAIVLGPTLIRRSDEDVQGMAVDMSHQCRIIERIILHPDWFFSSWDEDCNVPSEENGTAENVPGSTPSSVMNSLASPDGDSLEEAEEINPRDILEDMIAAAHQKLQSSDKKNVDEPDAPLTPSAQYEERDIDAEVAKHQAKTQASLTDLHSTSSQSQLDTISYSSHVTNERKASASSSSIGNDDLMDSGFLSKFHNSIKRDAPSLVASLFQRITCREDLSQDTLDSLRALRELDAQRQRESEQRRMESRKIDQEYLRTKEEMEMEEQHSIEDLLNPKTRILSSYTTGYSLTSTPCSTLFDGIDSVLQQPISGKGWLTPSPSSSSNKANEAVGGKYFVSVGNSKMSDKRTYHPAGLDSNKRSNSLEAILDAAQPWCSSPNSRKYCDSESSPLQESDLCLGLGNSLRRGSLDSMIDFYDKHENRLSWESTDSEDGSDLLTSLTTTFDQKLKILLNPNKYKLNSNFRPRSTASSTLPSTSPSSLTSLPPPALAISHAPTTTMSRYTDAGPISIVNDVTGEERDFNGDAHTDSTRMLNLGLAYSWQAKKNLDMFDSFRDPSLHRSQKSETKIGIASRFTRSNPNPTPHIPGERAIITHGAAPIAASHLASSEYAQRRNNGAGISPDGRVRYLSPISDTPSMPKDYYLHKKKLKTYFDKGGSLGGVNSDNGNSSKSGFSVLMGRDLMAKADVSPLLSTTVGKVSTSEKHRSTSPPTVPRRKVRVSLLQHKKKNMKGSRRIPFCSILFCFNLLIYNFCLRFSASVDFIHPRPTISLISFCRFHLFLRTLSLSLTYFIILCFHSLYHSSLSFFSLISLPIAFMFSLLVSFLFPFNSISITPF</sequence>
<keyword evidence="1" id="KW-0343">GTPase activation</keyword>
<proteinExistence type="predicted"/>
<dbReference type="Gene3D" id="1.10.555.10">
    <property type="entry name" value="Rho GTPase activation protein"/>
    <property type="match status" value="1"/>
</dbReference>
<dbReference type="EMBL" id="CAHIKZ030004671">
    <property type="protein sequence ID" value="CAE1313737.1"/>
    <property type="molecule type" value="Genomic_DNA"/>
</dbReference>
<feature type="transmembrane region" description="Helical" evidence="3">
    <location>
        <begin position="1224"/>
        <end position="1247"/>
    </location>
</feature>
<dbReference type="InterPro" id="IPR041681">
    <property type="entry name" value="PH_9"/>
</dbReference>
<feature type="compositionally biased region" description="Polar residues" evidence="2">
    <location>
        <begin position="543"/>
        <end position="565"/>
    </location>
</feature>
<keyword evidence="3" id="KW-0472">Membrane</keyword>
<reference evidence="6" key="1">
    <citation type="submission" date="2021-01" db="EMBL/GenBank/DDBJ databases">
        <authorList>
            <person name="Li R."/>
            <person name="Bekaert M."/>
        </authorList>
    </citation>
    <scope>NUCLEOTIDE SEQUENCE</scope>
    <source>
        <strain evidence="6">Farmed</strain>
    </source>
</reference>
<evidence type="ECO:0000313" key="6">
    <source>
        <dbReference type="EMBL" id="CAE1313737.1"/>
    </source>
</evidence>
<dbReference type="GO" id="GO:0005543">
    <property type="term" value="F:phospholipid binding"/>
    <property type="evidence" value="ECO:0007669"/>
    <property type="project" value="InterPro"/>
</dbReference>
<dbReference type="Pfam" id="PF15410">
    <property type="entry name" value="PH_9"/>
    <property type="match status" value="1"/>
</dbReference>
<dbReference type="PRINTS" id="PR00683">
    <property type="entry name" value="SPECTRINPH"/>
</dbReference>
<feature type="compositionally biased region" description="Polar residues" evidence="2">
    <location>
        <begin position="631"/>
        <end position="647"/>
    </location>
</feature>
<comment type="caution">
    <text evidence="6">The sequence shown here is derived from an EMBL/GenBank/DDBJ whole genome shotgun (WGS) entry which is preliminary data.</text>
</comment>
<dbReference type="GO" id="GO:0007165">
    <property type="term" value="P:signal transduction"/>
    <property type="evidence" value="ECO:0007669"/>
    <property type="project" value="InterPro"/>
</dbReference>
<evidence type="ECO:0000259" key="5">
    <source>
        <dbReference type="PROSITE" id="PS50238"/>
    </source>
</evidence>
<protein>
    <submittedName>
        <fullName evidence="6">ARHGAP21_23</fullName>
    </submittedName>
</protein>
<dbReference type="PANTHER" id="PTHR23175">
    <property type="entry name" value="PDZ DOMAIN-CONTAINING PROTEIN"/>
    <property type="match status" value="1"/>
</dbReference>
<gene>
    <name evidence="6" type="ORF">SPHA_64785</name>
</gene>
<dbReference type="InterPro" id="IPR000198">
    <property type="entry name" value="RhoGAP_dom"/>
</dbReference>
<feature type="region of interest" description="Disordered" evidence="2">
    <location>
        <begin position="77"/>
        <end position="146"/>
    </location>
</feature>
<dbReference type="Proteomes" id="UP000597762">
    <property type="component" value="Unassembled WGS sequence"/>
</dbReference>
<name>A0A812DYG7_ACAPH</name>
<dbReference type="InterPro" id="IPR011993">
    <property type="entry name" value="PH-like_dom_sf"/>
</dbReference>
<feature type="compositionally biased region" description="Basic and acidic residues" evidence="2">
    <location>
        <begin position="616"/>
        <end position="627"/>
    </location>
</feature>
<dbReference type="SMART" id="SM00324">
    <property type="entry name" value="RhoGAP"/>
    <property type="match status" value="1"/>
</dbReference>
<feature type="compositionally biased region" description="Low complexity" evidence="2">
    <location>
        <begin position="113"/>
        <end position="126"/>
    </location>
</feature>
<dbReference type="InterPro" id="IPR001849">
    <property type="entry name" value="PH_domain"/>
</dbReference>
<feature type="region of interest" description="Disordered" evidence="2">
    <location>
        <begin position="952"/>
        <end position="979"/>
    </location>
</feature>
<feature type="domain" description="Rho-GAP" evidence="5">
    <location>
        <begin position="340"/>
        <end position="532"/>
    </location>
</feature>
<dbReference type="InterPro" id="IPR001605">
    <property type="entry name" value="PH_dom-spectrin-type"/>
</dbReference>
<feature type="transmembrane region" description="Helical" evidence="3">
    <location>
        <begin position="1295"/>
        <end position="1317"/>
    </location>
</feature>
<dbReference type="SMART" id="SM00233">
    <property type="entry name" value="PH"/>
    <property type="match status" value="1"/>
</dbReference>